<keyword evidence="3" id="KW-0195">Cyclin</keyword>
<dbReference type="GO" id="GO:0051301">
    <property type="term" value="P:cell division"/>
    <property type="evidence" value="ECO:0007669"/>
    <property type="project" value="UniProtKB-KW"/>
</dbReference>
<evidence type="ECO:0000313" key="7">
    <source>
        <dbReference type="Proteomes" id="UP000823388"/>
    </source>
</evidence>
<keyword evidence="7" id="KW-1185">Reference proteome</keyword>
<dbReference type="EMBL" id="CM029054">
    <property type="protein sequence ID" value="KAG2542675.1"/>
    <property type="molecule type" value="Genomic_DNA"/>
</dbReference>
<dbReference type="CDD" id="cd20544">
    <property type="entry name" value="CYCLIN_AtCycD-like_rpt2"/>
    <property type="match status" value="1"/>
</dbReference>
<dbReference type="Pfam" id="PF00134">
    <property type="entry name" value="Cyclin_N"/>
    <property type="match status" value="1"/>
</dbReference>
<evidence type="ECO:0000313" key="6">
    <source>
        <dbReference type="EMBL" id="KAG2542675.1"/>
    </source>
</evidence>
<dbReference type="InterPro" id="IPR036915">
    <property type="entry name" value="Cyclin-like_sf"/>
</dbReference>
<dbReference type="InterPro" id="IPR013763">
    <property type="entry name" value="Cyclin-like_dom"/>
</dbReference>
<evidence type="ECO:0000256" key="4">
    <source>
        <dbReference type="SAM" id="MobiDB-lite"/>
    </source>
</evidence>
<evidence type="ECO:0000259" key="5">
    <source>
        <dbReference type="SMART" id="SM00385"/>
    </source>
</evidence>
<keyword evidence="2" id="KW-0131">Cell cycle</keyword>
<dbReference type="AlphaFoldDB" id="A0A8T0N0L1"/>
<evidence type="ECO:0000256" key="3">
    <source>
        <dbReference type="RuleBase" id="RU000383"/>
    </source>
</evidence>
<dbReference type="Gene3D" id="1.10.472.10">
    <property type="entry name" value="Cyclin-like"/>
    <property type="match status" value="2"/>
</dbReference>
<dbReference type="CDD" id="cd20543">
    <property type="entry name" value="CYCLIN_AtCycD-like_rpt1"/>
    <property type="match status" value="1"/>
</dbReference>
<dbReference type="InterPro" id="IPR006671">
    <property type="entry name" value="Cyclin_N"/>
</dbReference>
<comment type="similarity">
    <text evidence="3">Belongs to the cyclin family.</text>
</comment>
<name>A0A8T0N0L1_PANVG</name>
<feature type="compositionally biased region" description="Basic residues" evidence="4">
    <location>
        <begin position="333"/>
        <end position="343"/>
    </location>
</feature>
<sequence>MVEDAAAAAASTSAPATPTSILLCREDGSDLFHDADDGGASADLFVARDDRLLVVDRDDEYVSLLLSKESTSAAGCGAALAEEMEEWMKAARSGCVRWIIKTTAMFRFSGKTAYVAVTYLDRFLAQRRVNRGEEWALQLLAVACLSLASKVEEHHAPRLSEFRLDAYDFDSASILRMELLVLGTLQWQMIAATPFPYISCFAARFRQDERRAIVIRAVECVFAAIKAMSSVEYQPSTVAVASILVARGNDETPAANLDELMAILGSSWPQLDTGHVYSCYSAMAQEDKSWMHSAEVASSGVSVAAHVGSPDASVGTNNAAGTAPPATPDNNNKRRRLRSPQRQ</sequence>
<feature type="domain" description="Cyclin-like" evidence="5">
    <location>
        <begin position="97"/>
        <end position="183"/>
    </location>
</feature>
<keyword evidence="1" id="KW-0132">Cell division</keyword>
<gene>
    <name evidence="6" type="ORF">PVAP13_9NG654200</name>
</gene>
<proteinExistence type="inferred from homology"/>
<comment type="caution">
    <text evidence="6">The sequence shown here is derived from an EMBL/GenBank/DDBJ whole genome shotgun (WGS) entry which is preliminary data.</text>
</comment>
<feature type="compositionally biased region" description="Low complexity" evidence="4">
    <location>
        <begin position="307"/>
        <end position="330"/>
    </location>
</feature>
<dbReference type="SUPFAM" id="SSF47954">
    <property type="entry name" value="Cyclin-like"/>
    <property type="match status" value="1"/>
</dbReference>
<evidence type="ECO:0000256" key="2">
    <source>
        <dbReference type="ARBA" id="ARBA00023306"/>
    </source>
</evidence>
<dbReference type="PANTHER" id="PTHR10177">
    <property type="entry name" value="CYCLINS"/>
    <property type="match status" value="1"/>
</dbReference>
<protein>
    <recommendedName>
        <fullName evidence="5">Cyclin-like domain-containing protein</fullName>
    </recommendedName>
</protein>
<reference evidence="6" key="1">
    <citation type="submission" date="2020-05" db="EMBL/GenBank/DDBJ databases">
        <title>WGS assembly of Panicum virgatum.</title>
        <authorList>
            <person name="Lovell J.T."/>
            <person name="Jenkins J."/>
            <person name="Shu S."/>
            <person name="Juenger T.E."/>
            <person name="Schmutz J."/>
        </authorList>
    </citation>
    <scope>NUCLEOTIDE SEQUENCE</scope>
    <source>
        <strain evidence="6">AP13</strain>
    </source>
</reference>
<dbReference type="SMART" id="SM00385">
    <property type="entry name" value="CYCLIN"/>
    <property type="match status" value="1"/>
</dbReference>
<feature type="region of interest" description="Disordered" evidence="4">
    <location>
        <begin position="307"/>
        <end position="343"/>
    </location>
</feature>
<accession>A0A8T0N0L1</accession>
<dbReference type="OrthoDB" id="306099at2759"/>
<dbReference type="Proteomes" id="UP000823388">
    <property type="component" value="Chromosome 9N"/>
</dbReference>
<dbReference type="FunFam" id="1.10.472.10:FF:000057">
    <property type="entry name" value="Cyclin N-terminal domain containing 2"/>
    <property type="match status" value="1"/>
</dbReference>
<dbReference type="InterPro" id="IPR039361">
    <property type="entry name" value="Cyclin"/>
</dbReference>
<evidence type="ECO:0000256" key="1">
    <source>
        <dbReference type="ARBA" id="ARBA00022618"/>
    </source>
</evidence>
<organism evidence="6 7">
    <name type="scientific">Panicum virgatum</name>
    <name type="common">Blackwell switchgrass</name>
    <dbReference type="NCBI Taxonomy" id="38727"/>
    <lineage>
        <taxon>Eukaryota</taxon>
        <taxon>Viridiplantae</taxon>
        <taxon>Streptophyta</taxon>
        <taxon>Embryophyta</taxon>
        <taxon>Tracheophyta</taxon>
        <taxon>Spermatophyta</taxon>
        <taxon>Magnoliopsida</taxon>
        <taxon>Liliopsida</taxon>
        <taxon>Poales</taxon>
        <taxon>Poaceae</taxon>
        <taxon>PACMAD clade</taxon>
        <taxon>Panicoideae</taxon>
        <taxon>Panicodae</taxon>
        <taxon>Paniceae</taxon>
        <taxon>Panicinae</taxon>
        <taxon>Panicum</taxon>
        <taxon>Panicum sect. Hiantes</taxon>
    </lineage>
</organism>